<dbReference type="EMBL" id="JAZGQO010000018">
    <property type="protein sequence ID" value="KAK6168106.1"/>
    <property type="molecule type" value="Genomic_DNA"/>
</dbReference>
<keyword evidence="4" id="KW-0812">Transmembrane</keyword>
<dbReference type="Gene3D" id="3.40.50.300">
    <property type="entry name" value="P-loop containing nucleotide triphosphate hydrolases"/>
    <property type="match status" value="1"/>
</dbReference>
<evidence type="ECO:0000256" key="1">
    <source>
        <dbReference type="ARBA" id="ARBA00008535"/>
    </source>
</evidence>
<feature type="transmembrane region" description="Helical" evidence="4">
    <location>
        <begin position="240"/>
        <end position="258"/>
    </location>
</feature>
<dbReference type="PROSITE" id="PS51720">
    <property type="entry name" value="G_AIG1"/>
    <property type="match status" value="1"/>
</dbReference>
<comment type="similarity">
    <text evidence="1">Belongs to the TRAFAC class TrmE-Era-EngA-EngB-Septin-like GTPase superfamily. AIG1/Toc34/Toc159-like paraseptin GTPase family. IAN subfamily.</text>
</comment>
<dbReference type="InterPro" id="IPR006703">
    <property type="entry name" value="G_AIG1"/>
</dbReference>
<sequence length="394" mass="41512">MPRFQRYRVVVVGKTGVGKSSFCNRMSNNTFFRTGTSVSSVTRNPQKVEVQFNNMQVIEFTDMPGLFDTYRSHAEMEQVLGSCVELSLPGPHLFVYVISISSRFTDEDKNTLLKLNQIFGDDVFRYMLVIFTCKNNLSHSGQSEWQYINEFVYSLCRPGQAIPRHIGYLIGALNEGRYAFIECYGSESASRPDVFGVYTKINQLITANRGGHYTSQMYQDAVSRMVWEERKATLRTCGKYALVGLAGAAVVTGGYFAWPYVFGSSAPAVAGSSAVTGEVAAGTGVVATGEVAAGTGVVAGEVAAGTSVVAGEVAVGTGVVAGEVATAGTGLIVTGEVAAGTGIVAGEMTVGTGIVASGQVTFGQTIGAHLGTAAAGAGVAAAFMRAQNESQNRH</sequence>
<evidence type="ECO:0000256" key="2">
    <source>
        <dbReference type="ARBA" id="ARBA00022741"/>
    </source>
</evidence>
<keyword evidence="3" id="KW-0342">GTP-binding</keyword>
<proteinExistence type="inferred from homology"/>
<keyword evidence="2" id="KW-0547">Nucleotide-binding</keyword>
<dbReference type="GO" id="GO:0005525">
    <property type="term" value="F:GTP binding"/>
    <property type="evidence" value="ECO:0007669"/>
    <property type="project" value="UniProtKB-KW"/>
</dbReference>
<gene>
    <name evidence="6" type="ORF">SNE40_021999</name>
</gene>
<feature type="domain" description="AIG1-type G" evidence="5">
    <location>
        <begin position="4"/>
        <end position="222"/>
    </location>
</feature>
<dbReference type="InterPro" id="IPR045058">
    <property type="entry name" value="GIMA/IAN/Toc"/>
</dbReference>
<dbReference type="SUPFAM" id="SSF52540">
    <property type="entry name" value="P-loop containing nucleoside triphosphate hydrolases"/>
    <property type="match status" value="1"/>
</dbReference>
<evidence type="ECO:0000313" key="7">
    <source>
        <dbReference type="Proteomes" id="UP001347796"/>
    </source>
</evidence>
<evidence type="ECO:0000256" key="3">
    <source>
        <dbReference type="ARBA" id="ARBA00023134"/>
    </source>
</evidence>
<dbReference type="InterPro" id="IPR027417">
    <property type="entry name" value="P-loop_NTPase"/>
</dbReference>
<dbReference type="PANTHER" id="PTHR10903:SF170">
    <property type="entry name" value="GTPASE IMAP FAMILY MEMBER 7"/>
    <property type="match status" value="1"/>
</dbReference>
<evidence type="ECO:0000256" key="4">
    <source>
        <dbReference type="SAM" id="Phobius"/>
    </source>
</evidence>
<keyword evidence="7" id="KW-1185">Reference proteome</keyword>
<accession>A0AAN8G5I4</accession>
<protein>
    <recommendedName>
        <fullName evidence="5">AIG1-type G domain-containing protein</fullName>
    </recommendedName>
</protein>
<evidence type="ECO:0000313" key="6">
    <source>
        <dbReference type="EMBL" id="KAK6168106.1"/>
    </source>
</evidence>
<keyword evidence="4" id="KW-1133">Transmembrane helix</keyword>
<comment type="caution">
    <text evidence="6">The sequence shown here is derived from an EMBL/GenBank/DDBJ whole genome shotgun (WGS) entry which is preliminary data.</text>
</comment>
<dbReference type="PANTHER" id="PTHR10903">
    <property type="entry name" value="GTPASE, IMAP FAMILY MEMBER-RELATED"/>
    <property type="match status" value="1"/>
</dbReference>
<dbReference type="Proteomes" id="UP001347796">
    <property type="component" value="Unassembled WGS sequence"/>
</dbReference>
<organism evidence="6 7">
    <name type="scientific">Patella caerulea</name>
    <name type="common">Rayed Mediterranean limpet</name>
    <dbReference type="NCBI Taxonomy" id="87958"/>
    <lineage>
        <taxon>Eukaryota</taxon>
        <taxon>Metazoa</taxon>
        <taxon>Spiralia</taxon>
        <taxon>Lophotrochozoa</taxon>
        <taxon>Mollusca</taxon>
        <taxon>Gastropoda</taxon>
        <taxon>Patellogastropoda</taxon>
        <taxon>Patelloidea</taxon>
        <taxon>Patellidae</taxon>
        <taxon>Patella</taxon>
    </lineage>
</organism>
<keyword evidence="4" id="KW-0472">Membrane</keyword>
<evidence type="ECO:0000259" key="5">
    <source>
        <dbReference type="PROSITE" id="PS51720"/>
    </source>
</evidence>
<dbReference type="Pfam" id="PF04548">
    <property type="entry name" value="AIG1"/>
    <property type="match status" value="1"/>
</dbReference>
<name>A0AAN8G5I4_PATCE</name>
<dbReference type="AlphaFoldDB" id="A0AAN8G5I4"/>
<reference evidence="6 7" key="1">
    <citation type="submission" date="2024-01" db="EMBL/GenBank/DDBJ databases">
        <title>The genome of the rayed Mediterranean limpet Patella caerulea (Linnaeus, 1758).</title>
        <authorList>
            <person name="Anh-Thu Weber A."/>
            <person name="Halstead-Nussloch G."/>
        </authorList>
    </citation>
    <scope>NUCLEOTIDE SEQUENCE [LARGE SCALE GENOMIC DNA]</scope>
    <source>
        <strain evidence="6">AATW-2023a</strain>
        <tissue evidence="6">Whole specimen</tissue>
    </source>
</reference>